<dbReference type="SUPFAM" id="SSF53067">
    <property type="entry name" value="Actin-like ATPase domain"/>
    <property type="match status" value="1"/>
</dbReference>
<accession>A0ABU0J1E9</accession>
<evidence type="ECO:0000259" key="2">
    <source>
        <dbReference type="Pfam" id="PF05378"/>
    </source>
</evidence>
<protein>
    <submittedName>
        <fullName evidence="3">N-methylhydantoinase A/oxoprolinase/acetone carboxylase beta subunit</fullName>
    </submittedName>
</protein>
<dbReference type="InterPro" id="IPR008040">
    <property type="entry name" value="Hydant_A_N"/>
</dbReference>
<proteinExistence type="predicted"/>
<dbReference type="RefSeq" id="WP_307266949.1">
    <property type="nucleotide sequence ID" value="NZ_JAUSVX010000001.1"/>
</dbReference>
<dbReference type="Pfam" id="PF01968">
    <property type="entry name" value="Hydantoinase_A"/>
    <property type="match status" value="1"/>
</dbReference>
<dbReference type="PANTHER" id="PTHR11365:SF2">
    <property type="entry name" value="5-OXOPROLINASE"/>
    <property type="match status" value="1"/>
</dbReference>
<evidence type="ECO:0000259" key="1">
    <source>
        <dbReference type="Pfam" id="PF01968"/>
    </source>
</evidence>
<dbReference type="PANTHER" id="PTHR11365">
    <property type="entry name" value="5-OXOPROLINASE RELATED"/>
    <property type="match status" value="1"/>
</dbReference>
<organism evidence="3 4">
    <name type="scientific">Labrys wisconsinensis</name>
    <dbReference type="NCBI Taxonomy" id="425677"/>
    <lineage>
        <taxon>Bacteria</taxon>
        <taxon>Pseudomonadati</taxon>
        <taxon>Pseudomonadota</taxon>
        <taxon>Alphaproteobacteria</taxon>
        <taxon>Hyphomicrobiales</taxon>
        <taxon>Xanthobacteraceae</taxon>
        <taxon>Labrys</taxon>
    </lineage>
</organism>
<dbReference type="InterPro" id="IPR002821">
    <property type="entry name" value="Hydantoinase_A"/>
</dbReference>
<sequence length="663" mass="68034">MPLLLGIDTGGTFTDAVLYDEARGVVAKAKALTTHHDLALGVGGAVEAVLGRSGVDPAHIALVSLSTTLATNAMVEGQGGRVGLVFIGFDAADAERPALKAALGGDPVLLIAGGHDSFGAERMPLDVATLAAEAVRLAPSLSGFAVTGRFAVLNPEHEIAARELLRRETGLPVSCGHELSARLDGPKRALTSLLNARLIHLLEALIAATEERLGALGIGAPLMVVRGDGALVTASLARTRPIETIFSGPAASAVGGAFLAGTRDAIVSDIGGTTTDVVVLRDGRPRVDPAGALIGGFRTMVEAIAIRTCGLGGDSEVWLDQSGLETALRLGPRRVMPLSLLAEEYGDLVHATLDRQRRAEAPAELDGRFVLPLGSPPAGLSEPETALLARLGGRAQAADRLVTSRRETNALRRLVDRRLVIAAGLTPSDAAHVLGLHSAWDAAAALKGAELFARRRGATGRAFAETGRELAQRVVDTLVRCSAEFVLDCALAEDGFEDAGLSRHPLAVAAMADPTGLVRLSLSLSAPLVGLGASAATYYPDIARLVRAPSLVPEHAEVANAVGAVVGGVHASAEVKVLQPVEGVFRVLGAGLARDFGDLAEALALAREAARGEAAAAAIRAGAGAVEVSAAVEVRKAQTEGREIFVEATVSARASGRPRIGAG</sequence>
<dbReference type="Proteomes" id="UP001242480">
    <property type="component" value="Unassembled WGS sequence"/>
</dbReference>
<gene>
    <name evidence="3" type="ORF">QO011_000396</name>
</gene>
<dbReference type="InterPro" id="IPR045079">
    <property type="entry name" value="Oxoprolinase-like"/>
</dbReference>
<dbReference type="EMBL" id="JAUSVX010000001">
    <property type="protein sequence ID" value="MDQ0467401.1"/>
    <property type="molecule type" value="Genomic_DNA"/>
</dbReference>
<dbReference type="InterPro" id="IPR043129">
    <property type="entry name" value="ATPase_NBD"/>
</dbReference>
<dbReference type="Pfam" id="PF05378">
    <property type="entry name" value="Hydant_A_N"/>
    <property type="match status" value="1"/>
</dbReference>
<reference evidence="3 4" key="1">
    <citation type="submission" date="2023-07" db="EMBL/GenBank/DDBJ databases">
        <title>Genomic Encyclopedia of Type Strains, Phase IV (KMG-IV): sequencing the most valuable type-strain genomes for metagenomic binning, comparative biology and taxonomic classification.</title>
        <authorList>
            <person name="Goeker M."/>
        </authorList>
    </citation>
    <scope>NUCLEOTIDE SEQUENCE [LARGE SCALE GENOMIC DNA]</scope>
    <source>
        <strain evidence="3 4">DSM 19619</strain>
    </source>
</reference>
<comment type="caution">
    <text evidence="3">The sequence shown here is derived from an EMBL/GenBank/DDBJ whole genome shotgun (WGS) entry which is preliminary data.</text>
</comment>
<name>A0ABU0J1E9_9HYPH</name>
<feature type="domain" description="Hydantoinase A/oxoprolinase" evidence="1">
    <location>
        <begin position="188"/>
        <end position="333"/>
    </location>
</feature>
<evidence type="ECO:0000313" key="4">
    <source>
        <dbReference type="Proteomes" id="UP001242480"/>
    </source>
</evidence>
<feature type="domain" description="Hydantoinase/oxoprolinase N-terminal" evidence="2">
    <location>
        <begin position="5"/>
        <end position="168"/>
    </location>
</feature>
<evidence type="ECO:0000313" key="3">
    <source>
        <dbReference type="EMBL" id="MDQ0467401.1"/>
    </source>
</evidence>
<keyword evidence="4" id="KW-1185">Reference proteome</keyword>